<dbReference type="InterPro" id="IPR040706">
    <property type="entry name" value="Zf-MYST"/>
</dbReference>
<comment type="caution">
    <text evidence="15">The sequence shown here is derived from an EMBL/GenBank/DDBJ whole genome shotgun (WGS) entry which is preliminary data.</text>
</comment>
<dbReference type="Pfam" id="PF17772">
    <property type="entry name" value="zf-MYST"/>
    <property type="match status" value="1"/>
</dbReference>
<feature type="domain" description="MYST-type HAT" evidence="14">
    <location>
        <begin position="371"/>
        <end position="646"/>
    </location>
</feature>
<feature type="active site" description="Proton donor/acceptor" evidence="11">
    <location>
        <position position="555"/>
    </location>
</feature>
<evidence type="ECO:0000256" key="12">
    <source>
        <dbReference type="RuleBase" id="RU361211"/>
    </source>
</evidence>
<dbReference type="FunFam" id="3.30.60.60:FF:000001">
    <property type="entry name" value="Histone acetyltransferase"/>
    <property type="match status" value="1"/>
</dbReference>
<keyword evidence="5" id="KW-0479">Metal-binding</keyword>
<dbReference type="EMBL" id="RBNI01015954">
    <property type="protein sequence ID" value="RUP11998.1"/>
    <property type="molecule type" value="Genomic_DNA"/>
</dbReference>
<evidence type="ECO:0000256" key="5">
    <source>
        <dbReference type="ARBA" id="ARBA00022723"/>
    </source>
</evidence>
<keyword evidence="6" id="KW-0863">Zinc-finger</keyword>
<dbReference type="PROSITE" id="PS51726">
    <property type="entry name" value="MYST_HAT"/>
    <property type="match status" value="1"/>
</dbReference>
<dbReference type="Gene3D" id="3.30.40.10">
    <property type="entry name" value="Zinc/RING finger domain, C3HC4 (zinc finger)"/>
    <property type="match status" value="1"/>
</dbReference>
<organism evidence="15 16">
    <name type="scientific">Jimgerdemannia flammicorona</name>
    <dbReference type="NCBI Taxonomy" id="994334"/>
    <lineage>
        <taxon>Eukaryota</taxon>
        <taxon>Fungi</taxon>
        <taxon>Fungi incertae sedis</taxon>
        <taxon>Mucoromycota</taxon>
        <taxon>Mucoromycotina</taxon>
        <taxon>Endogonomycetes</taxon>
        <taxon>Endogonales</taxon>
        <taxon>Endogonaceae</taxon>
        <taxon>Jimgerdemannia</taxon>
    </lineage>
</organism>
<feature type="compositionally biased region" description="Basic residues" evidence="13">
    <location>
        <begin position="222"/>
        <end position="231"/>
    </location>
</feature>
<dbReference type="OrthoDB" id="787137at2759"/>
<dbReference type="InterPro" id="IPR016181">
    <property type="entry name" value="Acyl_CoA_acyltransferase"/>
</dbReference>
<feature type="compositionally biased region" description="Low complexity" evidence="13">
    <location>
        <begin position="237"/>
        <end position="247"/>
    </location>
</feature>
<comment type="catalytic activity">
    <reaction evidence="12">
        <text>L-lysyl-[protein] + acetyl-CoA = N(6)-acetyl-L-lysyl-[protein] + CoA + H(+)</text>
        <dbReference type="Rhea" id="RHEA:45948"/>
        <dbReference type="Rhea" id="RHEA-COMP:9752"/>
        <dbReference type="Rhea" id="RHEA-COMP:10731"/>
        <dbReference type="ChEBI" id="CHEBI:15378"/>
        <dbReference type="ChEBI" id="CHEBI:29969"/>
        <dbReference type="ChEBI" id="CHEBI:57287"/>
        <dbReference type="ChEBI" id="CHEBI:57288"/>
        <dbReference type="ChEBI" id="CHEBI:61930"/>
        <dbReference type="EC" id="2.3.1.48"/>
    </reaction>
</comment>
<dbReference type="Proteomes" id="UP000268093">
    <property type="component" value="Unassembled WGS sequence"/>
</dbReference>
<keyword evidence="10 12" id="KW-0539">Nucleus</keyword>
<keyword evidence="9" id="KW-0007">Acetylation</keyword>
<dbReference type="GO" id="GO:0004402">
    <property type="term" value="F:histone acetyltransferase activity"/>
    <property type="evidence" value="ECO:0007669"/>
    <property type="project" value="InterPro"/>
</dbReference>
<evidence type="ECO:0000256" key="13">
    <source>
        <dbReference type="SAM" id="MobiDB-lite"/>
    </source>
</evidence>
<feature type="compositionally biased region" description="Acidic residues" evidence="13">
    <location>
        <begin position="680"/>
        <end position="694"/>
    </location>
</feature>
<evidence type="ECO:0000256" key="6">
    <source>
        <dbReference type="ARBA" id="ARBA00022771"/>
    </source>
</evidence>
<dbReference type="EC" id="2.3.1.48" evidence="3 12"/>
<name>A0A433B927_9FUNG</name>
<evidence type="ECO:0000256" key="1">
    <source>
        <dbReference type="ARBA" id="ARBA00004123"/>
    </source>
</evidence>
<dbReference type="GO" id="GO:0003712">
    <property type="term" value="F:transcription coregulator activity"/>
    <property type="evidence" value="ECO:0007669"/>
    <property type="project" value="TreeGrafter"/>
</dbReference>
<evidence type="ECO:0000256" key="8">
    <source>
        <dbReference type="ARBA" id="ARBA00022853"/>
    </source>
</evidence>
<feature type="compositionally biased region" description="Acidic residues" evidence="13">
    <location>
        <begin position="128"/>
        <end position="142"/>
    </location>
</feature>
<keyword evidence="4" id="KW-0808">Transferase</keyword>
<evidence type="ECO:0000313" key="15">
    <source>
        <dbReference type="EMBL" id="RUP11998.1"/>
    </source>
</evidence>
<keyword evidence="16" id="KW-1185">Reference proteome</keyword>
<evidence type="ECO:0000259" key="14">
    <source>
        <dbReference type="PROSITE" id="PS51726"/>
    </source>
</evidence>
<dbReference type="SUPFAM" id="SSF55729">
    <property type="entry name" value="Acyl-CoA N-acyltransferases (Nat)"/>
    <property type="match status" value="2"/>
</dbReference>
<dbReference type="Gene3D" id="1.10.10.10">
    <property type="entry name" value="Winged helix-like DNA-binding domain superfamily/Winged helix DNA-binding domain"/>
    <property type="match status" value="1"/>
</dbReference>
<feature type="compositionally biased region" description="Basic residues" evidence="13">
    <location>
        <begin position="251"/>
        <end position="266"/>
    </location>
</feature>
<dbReference type="PANTHER" id="PTHR10615">
    <property type="entry name" value="HISTONE ACETYLTRANSFERASE"/>
    <property type="match status" value="1"/>
</dbReference>
<dbReference type="GO" id="GO:0003682">
    <property type="term" value="F:chromatin binding"/>
    <property type="evidence" value="ECO:0007669"/>
    <property type="project" value="TreeGrafter"/>
</dbReference>
<dbReference type="PANTHER" id="PTHR10615:SF161">
    <property type="entry name" value="HISTONE ACETYLTRANSFERASE KAT7"/>
    <property type="match status" value="1"/>
</dbReference>
<dbReference type="AlphaFoldDB" id="A0A433B927"/>
<dbReference type="InterPro" id="IPR050603">
    <property type="entry name" value="MYST_HAT"/>
</dbReference>
<dbReference type="Gene3D" id="3.40.630.30">
    <property type="match status" value="1"/>
</dbReference>
<comment type="subcellular location">
    <subcellularLocation>
        <location evidence="1 12">Nucleus</location>
    </subcellularLocation>
</comment>
<evidence type="ECO:0000256" key="4">
    <source>
        <dbReference type="ARBA" id="ARBA00022679"/>
    </source>
</evidence>
<evidence type="ECO:0000256" key="9">
    <source>
        <dbReference type="ARBA" id="ARBA00022990"/>
    </source>
</evidence>
<dbReference type="SUPFAM" id="SSF57903">
    <property type="entry name" value="FYVE/PHD zinc finger"/>
    <property type="match status" value="1"/>
</dbReference>
<evidence type="ECO:0000256" key="11">
    <source>
        <dbReference type="PIRSR" id="PIRSR602717-51"/>
    </source>
</evidence>
<dbReference type="InterPro" id="IPR013083">
    <property type="entry name" value="Znf_RING/FYVE/PHD"/>
</dbReference>
<gene>
    <name evidence="15" type="ORF">BC936DRAFT_139854</name>
</gene>
<feature type="compositionally biased region" description="Polar residues" evidence="13">
    <location>
        <begin position="105"/>
        <end position="114"/>
    </location>
</feature>
<accession>A0A433B927</accession>
<evidence type="ECO:0000256" key="2">
    <source>
        <dbReference type="ARBA" id="ARBA00010107"/>
    </source>
</evidence>
<keyword evidence="7" id="KW-0862">Zinc</keyword>
<dbReference type="Gene3D" id="3.30.60.60">
    <property type="entry name" value="N-acetyl transferase-like"/>
    <property type="match status" value="1"/>
</dbReference>
<dbReference type="GO" id="GO:0008270">
    <property type="term" value="F:zinc ion binding"/>
    <property type="evidence" value="ECO:0007669"/>
    <property type="project" value="UniProtKB-KW"/>
</dbReference>
<evidence type="ECO:0000256" key="10">
    <source>
        <dbReference type="ARBA" id="ARBA00023242"/>
    </source>
</evidence>
<dbReference type="GO" id="GO:0005634">
    <property type="term" value="C:nucleus"/>
    <property type="evidence" value="ECO:0007669"/>
    <property type="project" value="UniProtKB-SubCell"/>
</dbReference>
<feature type="region of interest" description="Disordered" evidence="13">
    <location>
        <begin position="84"/>
        <end position="339"/>
    </location>
</feature>
<feature type="compositionally biased region" description="Polar residues" evidence="13">
    <location>
        <begin position="29"/>
        <end position="44"/>
    </location>
</feature>
<sequence>MRFVGFDSRRPPRTLQSILTAPSYPRGRPTSQGRTAGNVTSVRAASTAKRKTTSNCDRGCHTYCAVPPLTEAPDDDWFCEVCNGQAGSGSPRPKSKSRRRNSSGATSQSPTPRKQQQKHTADSSASEYQEDEEEEEEVEEEPAEPKPADHNHHHRHHHRHHHHHHHHSKHKTDSATNGSTSHKKKRRHRVASSDNEAVDDEYRYNLDENESTAPTVAAGNGARRHKKRTHAPRQAEPAPTSTAAPAPVKQSSHKAKLTVKPNKGKKRAEPPADDPMAVDQDQRVPEEEDRVEADDEDDMLGFFGGKLSKEEADTSRSTPGMRDKERFERARNDAEAKANPKTAMTSIATHSHHQHHHAHDAHDTGHADAASDAPKIKMIRFGGYDIDTWYVAPYPEEYSQHPVLYICEFCLKYMKSEYVAGRHKIKCPMKHPPGDEIYRDGVISIFEVDGRKNKIYCQNLCLLAKMFLDHKTLYYDVEPFLFYVMTEVSDTGCHFVGYFSKYVFMCLFPRRCGRLGVRIRGYCPCSPTLWPLDYPRLIISDDILVLPERLPSVKERGQNGLAGKAFIRSWTIKLPELLEEREISNRTNMTPDDIISTLQSNNMLLRDEEAGQHVILINRPVIEAHHERMEAKGYPKIKPDNLTWSPFVLTRSMMRTVGAAGTATAAAANGDGGREVKEEGMEEEEEEEEEEEVKIEERGQERTGKKESKKKIKREGGEILRKLRARKGA</sequence>
<dbReference type="InterPro" id="IPR036388">
    <property type="entry name" value="WH-like_DNA-bd_sf"/>
</dbReference>
<keyword evidence="8" id="KW-0156">Chromatin regulator</keyword>
<feature type="compositionally biased region" description="Basic residues" evidence="13">
    <location>
        <begin position="181"/>
        <end position="190"/>
    </location>
</feature>
<reference evidence="15 16" key="1">
    <citation type="journal article" date="2018" name="New Phytol.">
        <title>Phylogenomics of Endogonaceae and evolution of mycorrhizas within Mucoromycota.</title>
        <authorList>
            <person name="Chang Y."/>
            <person name="Desiro A."/>
            <person name="Na H."/>
            <person name="Sandor L."/>
            <person name="Lipzen A."/>
            <person name="Clum A."/>
            <person name="Barry K."/>
            <person name="Grigoriev I.V."/>
            <person name="Martin F.M."/>
            <person name="Stajich J.E."/>
            <person name="Smith M.E."/>
            <person name="Bonito G."/>
            <person name="Spatafora J.W."/>
        </authorList>
    </citation>
    <scope>NUCLEOTIDE SEQUENCE [LARGE SCALE GENOMIC DNA]</scope>
    <source>
        <strain evidence="15 16">GMNB39</strain>
    </source>
</reference>
<feature type="region of interest" description="Disordered" evidence="13">
    <location>
        <begin position="662"/>
        <end position="729"/>
    </location>
</feature>
<comment type="similarity">
    <text evidence="2 12">Belongs to the MYST (SAS/MOZ) family.</text>
</comment>
<evidence type="ECO:0000256" key="7">
    <source>
        <dbReference type="ARBA" id="ARBA00022833"/>
    </source>
</evidence>
<proteinExistence type="inferred from homology"/>
<protein>
    <recommendedName>
        <fullName evidence="3 12">Histone acetyltransferase</fullName>
        <ecNumber evidence="3 12">2.3.1.48</ecNumber>
    </recommendedName>
</protein>
<feature type="compositionally biased region" description="Basic and acidic residues" evidence="13">
    <location>
        <begin position="321"/>
        <end position="338"/>
    </location>
</feature>
<dbReference type="GO" id="GO:0006357">
    <property type="term" value="P:regulation of transcription by RNA polymerase II"/>
    <property type="evidence" value="ECO:0007669"/>
    <property type="project" value="TreeGrafter"/>
</dbReference>
<dbReference type="InterPro" id="IPR002717">
    <property type="entry name" value="HAT_MYST-type"/>
</dbReference>
<feature type="region of interest" description="Disordered" evidence="13">
    <location>
        <begin position="19"/>
        <end position="57"/>
    </location>
</feature>
<evidence type="ECO:0000256" key="3">
    <source>
        <dbReference type="ARBA" id="ARBA00013184"/>
    </source>
</evidence>
<evidence type="ECO:0000313" key="16">
    <source>
        <dbReference type="Proteomes" id="UP000268093"/>
    </source>
</evidence>
<feature type="compositionally biased region" description="Acidic residues" evidence="13">
    <location>
        <begin position="286"/>
        <end position="299"/>
    </location>
</feature>
<dbReference type="InterPro" id="IPR011011">
    <property type="entry name" value="Znf_FYVE_PHD"/>
</dbReference>
<dbReference type="GO" id="GO:0000785">
    <property type="term" value="C:chromatin"/>
    <property type="evidence" value="ECO:0007669"/>
    <property type="project" value="TreeGrafter"/>
</dbReference>
<dbReference type="Pfam" id="PF01853">
    <property type="entry name" value="MOZ_SAS"/>
    <property type="match status" value="1"/>
</dbReference>
<feature type="compositionally biased region" description="Basic and acidic residues" evidence="13">
    <location>
        <begin position="695"/>
        <end position="706"/>
    </location>
</feature>
<feature type="compositionally biased region" description="Basic residues" evidence="13">
    <location>
        <begin position="151"/>
        <end position="170"/>
    </location>
</feature>